<evidence type="ECO:0000256" key="2">
    <source>
        <dbReference type="ARBA" id="ARBA00023150"/>
    </source>
</evidence>
<dbReference type="PANTHER" id="PTHR30592:SF1">
    <property type="entry name" value="SULFUR CARRIER PROTEIN FDHD"/>
    <property type="match status" value="1"/>
</dbReference>
<dbReference type="InterPro" id="IPR003786">
    <property type="entry name" value="FdhD"/>
</dbReference>
<comment type="caution">
    <text evidence="3">The sequence shown here is derived from an EMBL/GenBank/DDBJ whole genome shotgun (WGS) entry which is preliminary data.</text>
</comment>
<protein>
    <submittedName>
        <fullName evidence="3">Formate dehydrogenase accessory sulfurtransferase FdhD</fullName>
    </submittedName>
</protein>
<accession>A0A926IMU9</accession>
<keyword evidence="1" id="KW-0963">Cytoplasm</keyword>
<sequence length="242" mass="26944">MIQPELHSAVEMPVELWVNNKIITTFMCTPSDLEELAIGHLLTRGMIKDISHIDDININLNTYQIFVTTNKPISTKLYSVPEFVLSGTSSVDKFSNNIYKIPKIENDFAVELSKIVKIANTMEKEAIIYNTTGGVHGAIVADTEKNIHFVREDIGRHCAVDKAIGISLKKGLDLSNTFICTTGRISLDMLLKCAVVQIPIVASLKYPSDMGINLANYYGISIVSRILSENPLIYTNEQRIIK</sequence>
<organism evidence="3 4">
    <name type="scientific">Wansuia hejianensis</name>
    <dbReference type="NCBI Taxonomy" id="2763667"/>
    <lineage>
        <taxon>Bacteria</taxon>
        <taxon>Bacillati</taxon>
        <taxon>Bacillota</taxon>
        <taxon>Clostridia</taxon>
        <taxon>Lachnospirales</taxon>
        <taxon>Lachnospiraceae</taxon>
        <taxon>Wansuia</taxon>
    </lineage>
</organism>
<gene>
    <name evidence="3" type="primary">fdhD</name>
    <name evidence="3" type="ORF">H8689_07725</name>
</gene>
<dbReference type="GO" id="GO:0016783">
    <property type="term" value="F:sulfurtransferase activity"/>
    <property type="evidence" value="ECO:0007669"/>
    <property type="project" value="InterPro"/>
</dbReference>
<dbReference type="NCBIfam" id="TIGR00129">
    <property type="entry name" value="fdhD_narQ"/>
    <property type="match status" value="1"/>
</dbReference>
<dbReference type="Gene3D" id="3.40.140.10">
    <property type="entry name" value="Cytidine Deaminase, domain 2"/>
    <property type="match status" value="1"/>
</dbReference>
<dbReference type="Pfam" id="PF02634">
    <property type="entry name" value="FdhD-NarQ"/>
    <property type="match status" value="1"/>
</dbReference>
<proteinExistence type="predicted"/>
<dbReference type="PANTHER" id="PTHR30592">
    <property type="entry name" value="FORMATE DEHYDROGENASE"/>
    <property type="match status" value="1"/>
</dbReference>
<dbReference type="PIRSF" id="PIRSF015626">
    <property type="entry name" value="FdhD"/>
    <property type="match status" value="1"/>
</dbReference>
<dbReference type="Gene3D" id="3.10.20.10">
    <property type="match status" value="1"/>
</dbReference>
<keyword evidence="2" id="KW-0501">Molybdenum cofactor biosynthesis</keyword>
<reference evidence="3 4" key="1">
    <citation type="submission" date="2020-08" db="EMBL/GenBank/DDBJ databases">
        <title>Genome public.</title>
        <authorList>
            <person name="Liu C."/>
            <person name="Sun Q."/>
        </authorList>
    </citation>
    <scope>NUCLEOTIDE SEQUENCE [LARGE SCALE GENOMIC DNA]</scope>
    <source>
        <strain evidence="3 4">NSJ-26</strain>
    </source>
</reference>
<dbReference type="GO" id="GO:0006777">
    <property type="term" value="P:Mo-molybdopterin cofactor biosynthetic process"/>
    <property type="evidence" value="ECO:0007669"/>
    <property type="project" value="UniProtKB-KW"/>
</dbReference>
<dbReference type="AlphaFoldDB" id="A0A926IMU9"/>
<evidence type="ECO:0000313" key="4">
    <source>
        <dbReference type="Proteomes" id="UP000601522"/>
    </source>
</evidence>
<dbReference type="EMBL" id="JACRTK010000003">
    <property type="protein sequence ID" value="MBC8591001.1"/>
    <property type="molecule type" value="Genomic_DNA"/>
</dbReference>
<dbReference type="RefSeq" id="WP_249323839.1">
    <property type="nucleotide sequence ID" value="NZ_JACRTK010000003.1"/>
</dbReference>
<evidence type="ECO:0000313" key="3">
    <source>
        <dbReference type="EMBL" id="MBC8591001.1"/>
    </source>
</evidence>
<dbReference type="Proteomes" id="UP000601522">
    <property type="component" value="Unassembled WGS sequence"/>
</dbReference>
<name>A0A926IMU9_9FIRM</name>
<dbReference type="SUPFAM" id="SSF53927">
    <property type="entry name" value="Cytidine deaminase-like"/>
    <property type="match status" value="1"/>
</dbReference>
<keyword evidence="4" id="KW-1185">Reference proteome</keyword>
<evidence type="ECO:0000256" key="1">
    <source>
        <dbReference type="ARBA" id="ARBA00022490"/>
    </source>
</evidence>
<dbReference type="InterPro" id="IPR016193">
    <property type="entry name" value="Cytidine_deaminase-like"/>
</dbReference>